<comment type="similarity">
    <text evidence="2">Belongs to the dynein intermediate chain family.</text>
</comment>
<dbReference type="Proteomes" id="UP000050790">
    <property type="component" value="Unassembled WGS sequence"/>
</dbReference>
<dbReference type="InterPro" id="IPR025956">
    <property type="entry name" value="DYNC1I1/DYNC1I2"/>
</dbReference>
<dbReference type="PROSITE" id="PS50082">
    <property type="entry name" value="WD_REPEATS_2"/>
    <property type="match status" value="1"/>
</dbReference>
<dbReference type="GO" id="GO:0045504">
    <property type="term" value="F:dynein heavy chain binding"/>
    <property type="evidence" value="ECO:0007669"/>
    <property type="project" value="TreeGrafter"/>
</dbReference>
<evidence type="ECO:0000256" key="3">
    <source>
        <dbReference type="ARBA" id="ARBA00022490"/>
    </source>
</evidence>
<evidence type="ECO:0000256" key="4">
    <source>
        <dbReference type="ARBA" id="ARBA00022574"/>
    </source>
</evidence>
<keyword evidence="4 7" id="KW-0853">WD repeat</keyword>
<evidence type="ECO:0000256" key="2">
    <source>
        <dbReference type="ARBA" id="ARBA00011059"/>
    </source>
</evidence>
<evidence type="ECO:0000313" key="9">
    <source>
        <dbReference type="Proteomes" id="UP000050790"/>
    </source>
</evidence>
<evidence type="ECO:0000256" key="7">
    <source>
        <dbReference type="PROSITE-ProRule" id="PRU00221"/>
    </source>
</evidence>
<dbReference type="GO" id="GO:0005868">
    <property type="term" value="C:cytoplasmic dynein complex"/>
    <property type="evidence" value="ECO:0007669"/>
    <property type="project" value="InterPro"/>
</dbReference>
<keyword evidence="6" id="KW-0206">Cytoskeleton</keyword>
<evidence type="ECO:0008006" key="11">
    <source>
        <dbReference type="Google" id="ProtNLM"/>
    </source>
</evidence>
<dbReference type="WBParaSite" id="SMRG1_12690.2">
    <property type="protein sequence ID" value="SMRG1_12690.2"/>
    <property type="gene ID" value="SMRG1_12690"/>
</dbReference>
<dbReference type="GO" id="GO:0010970">
    <property type="term" value="P:transport along microtubule"/>
    <property type="evidence" value="ECO:0007669"/>
    <property type="project" value="TreeGrafter"/>
</dbReference>
<evidence type="ECO:0000256" key="6">
    <source>
        <dbReference type="ARBA" id="ARBA00023212"/>
    </source>
</evidence>
<organism evidence="9 10">
    <name type="scientific">Schistosoma margrebowiei</name>
    <dbReference type="NCBI Taxonomy" id="48269"/>
    <lineage>
        <taxon>Eukaryota</taxon>
        <taxon>Metazoa</taxon>
        <taxon>Spiralia</taxon>
        <taxon>Lophotrochozoa</taxon>
        <taxon>Platyhelminthes</taxon>
        <taxon>Trematoda</taxon>
        <taxon>Digenea</taxon>
        <taxon>Strigeidida</taxon>
        <taxon>Schistosomatoidea</taxon>
        <taxon>Schistosomatidae</taxon>
        <taxon>Schistosoma</taxon>
    </lineage>
</organism>
<dbReference type="GO" id="GO:0045503">
    <property type="term" value="F:dynein light chain binding"/>
    <property type="evidence" value="ECO:0007669"/>
    <property type="project" value="TreeGrafter"/>
</dbReference>
<dbReference type="Gene3D" id="2.130.10.10">
    <property type="entry name" value="YVTN repeat-like/Quinoprotein amine dehydrogenase"/>
    <property type="match status" value="1"/>
</dbReference>
<dbReference type="PANTHER" id="PTHR12442">
    <property type="entry name" value="DYNEIN INTERMEDIATE CHAIN"/>
    <property type="match status" value="1"/>
</dbReference>
<name>A0AA84Z6G9_9TREM</name>
<dbReference type="AlphaFoldDB" id="A0AA84Z6G9"/>
<evidence type="ECO:0000256" key="5">
    <source>
        <dbReference type="ARBA" id="ARBA00022737"/>
    </source>
</evidence>
<dbReference type="InterPro" id="IPR001680">
    <property type="entry name" value="WD40_rpt"/>
</dbReference>
<evidence type="ECO:0000256" key="8">
    <source>
        <dbReference type="SAM" id="MobiDB-lite"/>
    </source>
</evidence>
<dbReference type="Pfam" id="PF11540">
    <property type="entry name" value="Dynein_IC2"/>
    <property type="match status" value="1"/>
</dbReference>
<proteinExistence type="inferred from homology"/>
<sequence>MSTLDRKAELEMKKARLAILRENRMKREKVKIDGTNGGTQNNLKNYGSAQGLRTETEELLRTLGIPVSDEPLSQVSNDRILSKWTSHPPHTKTDSQKKRKRLVFSQINEISIPPKENISYSKGTQTLESYVSQHVTSRVRTDSAREVIGSPKFVTHLEWDDEFSTGLCFDGSTDNTFNMTAVINEIHKMPLVSAIATKRTPVDTETEKKKLRAPNAVKQLTDEEKNAIMRSDRFHRFFDRASRLIERALDEPADMFVDYSGGDHDDTEDTQRHQLVRFGRDFFDDRWSRTRLVTALDWSPFFPELLLGAYHANDEAPHDPDGVCLVWNLKFQKTSPEYIFHCQSSVTSATFATYHPNLIIGGTYSGQIVLWDNRSAKRTPVQRTPLSAIAHTHPVHAVMITGSLNAHSLLSISSDGKLCSWSLDMLGQPQQSMELTHRQARIVAATCMSFLDENVNNFLVGSEDGRAYAGSLHGNLTGVSDVFEGHQAPITSISSHPLRDSPLTMSPLFLTTSLDWSVKLWSVKETRLICSFEEASDYIFDAHWSPIHPAVFATVDCTGGLDLWNLNQNTEVPSIRTVIPGQPSLNKCRFHSSGSHIAIGDDDGRIHMFDLNETMAIPNADEWTMFSNTIDELRQLAVEQKEDDTDASFGKPTVPPTPVIH</sequence>
<evidence type="ECO:0000313" key="10">
    <source>
        <dbReference type="WBParaSite" id="SMRG1_12690.2"/>
    </source>
</evidence>
<keyword evidence="3" id="KW-0963">Cytoplasm</keyword>
<dbReference type="Pfam" id="PF00400">
    <property type="entry name" value="WD40"/>
    <property type="match status" value="2"/>
</dbReference>
<evidence type="ECO:0000256" key="1">
    <source>
        <dbReference type="ARBA" id="ARBA00004245"/>
    </source>
</evidence>
<accession>A0AA84Z6G9</accession>
<keyword evidence="5" id="KW-0677">Repeat</keyword>
<protein>
    <recommendedName>
        <fullName evidence="11">Cytoplasmic dynein 1 intermediate chain 2</fullName>
    </recommendedName>
</protein>
<feature type="repeat" description="WD" evidence="7">
    <location>
        <begin position="483"/>
        <end position="531"/>
    </location>
</feature>
<dbReference type="InterPro" id="IPR015943">
    <property type="entry name" value="WD40/YVTN_repeat-like_dom_sf"/>
</dbReference>
<reference evidence="10" key="1">
    <citation type="submission" date="2023-11" db="UniProtKB">
        <authorList>
            <consortium name="WormBaseParasite"/>
        </authorList>
    </citation>
    <scope>IDENTIFICATION</scope>
</reference>
<feature type="region of interest" description="Disordered" evidence="8">
    <location>
        <begin position="640"/>
        <end position="661"/>
    </location>
</feature>
<dbReference type="SMART" id="SM00320">
    <property type="entry name" value="WD40"/>
    <property type="match status" value="6"/>
</dbReference>
<dbReference type="PANTHER" id="PTHR12442:SF22">
    <property type="entry name" value="CYTOPLASMIC DYNEIN 1 INTERMEDIATE CHAIN-RELATED"/>
    <property type="match status" value="1"/>
</dbReference>
<dbReference type="SUPFAM" id="SSF50978">
    <property type="entry name" value="WD40 repeat-like"/>
    <property type="match status" value="1"/>
</dbReference>
<comment type="subcellular location">
    <subcellularLocation>
        <location evidence="1">Cytoplasm</location>
        <location evidence="1">Cytoskeleton</location>
    </subcellularLocation>
</comment>
<dbReference type="InterPro" id="IPR036322">
    <property type="entry name" value="WD40_repeat_dom_sf"/>
</dbReference>
<dbReference type="InterPro" id="IPR050687">
    <property type="entry name" value="Dynein_IC"/>
</dbReference>